<reference evidence="3" key="1">
    <citation type="submission" date="2021-01" db="EMBL/GenBank/DDBJ databases">
        <title>Diatom-associated Roseobacters Show Island Model of Population Structure.</title>
        <authorList>
            <person name="Qu L."/>
            <person name="Feng X."/>
            <person name="Chen Y."/>
            <person name="Li L."/>
            <person name="Wang X."/>
            <person name="Hu Z."/>
            <person name="Wang H."/>
            <person name="Luo H."/>
        </authorList>
    </citation>
    <scope>NUCLEOTIDE SEQUENCE</scope>
    <source>
        <strain evidence="3">SM26-45</strain>
    </source>
</reference>
<evidence type="ECO:0000313" key="3">
    <source>
        <dbReference type="EMBL" id="MBM2356416.1"/>
    </source>
</evidence>
<dbReference type="AlphaFoldDB" id="A0A9Q2NT04"/>
<dbReference type="InterPro" id="IPR003615">
    <property type="entry name" value="HNH_nuc"/>
</dbReference>
<feature type="region of interest" description="Disordered" evidence="1">
    <location>
        <begin position="94"/>
        <end position="122"/>
    </location>
</feature>
<accession>A0A9Q2NT04</accession>
<organism evidence="3 4">
    <name type="scientific">Pseudosulfitobacter pseudonitzschiae</name>
    <dbReference type="NCBI Taxonomy" id="1402135"/>
    <lineage>
        <taxon>Bacteria</taxon>
        <taxon>Pseudomonadati</taxon>
        <taxon>Pseudomonadota</taxon>
        <taxon>Alphaproteobacteria</taxon>
        <taxon>Rhodobacterales</taxon>
        <taxon>Roseobacteraceae</taxon>
        <taxon>Pseudosulfitobacter</taxon>
    </lineage>
</organism>
<evidence type="ECO:0000259" key="2">
    <source>
        <dbReference type="Pfam" id="PF13392"/>
    </source>
</evidence>
<proteinExistence type="predicted"/>
<feature type="region of interest" description="Disordered" evidence="1">
    <location>
        <begin position="194"/>
        <end position="219"/>
    </location>
</feature>
<evidence type="ECO:0000313" key="4">
    <source>
        <dbReference type="Proteomes" id="UP000809337"/>
    </source>
</evidence>
<protein>
    <submittedName>
        <fullName evidence="3">HNH endonuclease</fullName>
    </submittedName>
</protein>
<keyword evidence="3" id="KW-0255">Endonuclease</keyword>
<sequence length="250" mass="27999">MAEKFATKFDRTDVSVGNLKAVCTRNGWSTGAAGKLRNKGKSLIFTPEQSEWLRANAEVSRDRIHAEFRQRFPDAQISAAQIIGFRKRNGLKTGRSGYFEKGHQPWTKGKKIGSHPNSAKTQFKAGQTPVNVLPIGSERVRDDGYVEIKVELRNPYTNAPTRFVMKHKYLWEQKNGEVPKGHVLKSLDGDKANCDPSNWEPVPRGLLPRLNGKSGRDYDGAPAEIKPTILKIAKLEHAARNAIKEKDKVK</sequence>
<evidence type="ECO:0000256" key="1">
    <source>
        <dbReference type="SAM" id="MobiDB-lite"/>
    </source>
</evidence>
<feature type="domain" description="HNH nuclease" evidence="2">
    <location>
        <begin position="165"/>
        <end position="200"/>
    </location>
</feature>
<dbReference type="Proteomes" id="UP000809337">
    <property type="component" value="Unassembled WGS sequence"/>
</dbReference>
<comment type="caution">
    <text evidence="3">The sequence shown here is derived from an EMBL/GenBank/DDBJ whole genome shotgun (WGS) entry which is preliminary data.</text>
</comment>
<dbReference type="GO" id="GO:0004519">
    <property type="term" value="F:endonuclease activity"/>
    <property type="evidence" value="ECO:0007669"/>
    <property type="project" value="UniProtKB-KW"/>
</dbReference>
<dbReference type="RefSeq" id="WP_231035320.1">
    <property type="nucleotide sequence ID" value="NZ_JAJNGX010000015.1"/>
</dbReference>
<keyword evidence="3" id="KW-0378">Hydrolase</keyword>
<dbReference type="Pfam" id="PF13392">
    <property type="entry name" value="HNH_3"/>
    <property type="match status" value="1"/>
</dbReference>
<name>A0A9Q2NT04_9RHOB</name>
<dbReference type="EMBL" id="JAFBWN010000015">
    <property type="protein sequence ID" value="MBM2356416.1"/>
    <property type="molecule type" value="Genomic_DNA"/>
</dbReference>
<keyword evidence="3" id="KW-0540">Nuclease</keyword>
<gene>
    <name evidence="3" type="ORF">JQX14_17820</name>
</gene>